<name>A0A2A2H0R3_METBR</name>
<dbReference type="AlphaFoldDB" id="A0A2A2H0R3"/>
<organism evidence="3 4">
    <name type="scientific">Methanobacterium bryantii</name>
    <dbReference type="NCBI Taxonomy" id="2161"/>
    <lineage>
        <taxon>Archaea</taxon>
        <taxon>Methanobacteriati</taxon>
        <taxon>Methanobacteriota</taxon>
        <taxon>Methanomada group</taxon>
        <taxon>Methanobacteria</taxon>
        <taxon>Methanobacteriales</taxon>
        <taxon>Methanobacteriaceae</taxon>
        <taxon>Methanobacterium</taxon>
    </lineage>
</organism>
<protein>
    <recommendedName>
        <fullName evidence="5">DUF5320 domain-containing protein</fullName>
    </recommendedName>
</protein>
<dbReference type="EMBL" id="LMVM01000041">
    <property type="protein sequence ID" value="PAV02935.1"/>
    <property type="molecule type" value="Genomic_DNA"/>
</dbReference>
<feature type="coiled-coil region" evidence="1">
    <location>
        <begin position="32"/>
        <end position="62"/>
    </location>
</feature>
<evidence type="ECO:0000313" key="3">
    <source>
        <dbReference type="EMBL" id="PAV02935.1"/>
    </source>
</evidence>
<dbReference type="Proteomes" id="UP000217784">
    <property type="component" value="Unassembled WGS sequence"/>
</dbReference>
<comment type="caution">
    <text evidence="3">The sequence shown here is derived from an EMBL/GenBank/DDBJ whole genome shotgun (WGS) entry which is preliminary data.</text>
</comment>
<gene>
    <name evidence="3" type="ORF">ASJ80_03770</name>
</gene>
<reference evidence="3 4" key="1">
    <citation type="journal article" date="2017" name="BMC Genomics">
        <title>Genomic analysis of methanogenic archaea reveals a shift towards energy conservation.</title>
        <authorList>
            <person name="Gilmore S.P."/>
            <person name="Henske J.K."/>
            <person name="Sexton J.A."/>
            <person name="Solomon K.V."/>
            <person name="Seppala S."/>
            <person name="Yoo J.I."/>
            <person name="Huyett L.M."/>
            <person name="Pressman A."/>
            <person name="Cogan J.Z."/>
            <person name="Kivenson V."/>
            <person name="Peng X."/>
            <person name="Tan Y."/>
            <person name="Valentine D.L."/>
            <person name="O'Malley M.A."/>
        </authorList>
    </citation>
    <scope>NUCLEOTIDE SEQUENCE [LARGE SCALE GENOMIC DNA]</scope>
    <source>
        <strain evidence="3 4">M.o.H.</strain>
    </source>
</reference>
<feature type="region of interest" description="Disordered" evidence="2">
    <location>
        <begin position="1"/>
        <end position="21"/>
    </location>
</feature>
<evidence type="ECO:0000256" key="2">
    <source>
        <dbReference type="SAM" id="MobiDB-lite"/>
    </source>
</evidence>
<sequence>MCEDRCCGHDKDKKGRGMHHRGCHSGGMHRHFLTREEKAEMLEKYIEELEKEIKGVKQKIEELKA</sequence>
<accession>A0A2A2H0R3</accession>
<dbReference type="RefSeq" id="WP_069582523.1">
    <property type="nucleotide sequence ID" value="NZ_LMVM01000041.1"/>
</dbReference>
<evidence type="ECO:0000313" key="4">
    <source>
        <dbReference type="Proteomes" id="UP000217784"/>
    </source>
</evidence>
<keyword evidence="1" id="KW-0175">Coiled coil</keyword>
<keyword evidence="4" id="KW-1185">Reference proteome</keyword>
<proteinExistence type="predicted"/>
<feature type="compositionally biased region" description="Basic and acidic residues" evidence="2">
    <location>
        <begin position="1"/>
        <end position="15"/>
    </location>
</feature>
<evidence type="ECO:0000256" key="1">
    <source>
        <dbReference type="SAM" id="Coils"/>
    </source>
</evidence>
<evidence type="ECO:0008006" key="5">
    <source>
        <dbReference type="Google" id="ProtNLM"/>
    </source>
</evidence>